<dbReference type="SUPFAM" id="SSF140984">
    <property type="entry name" value="PTPA-like"/>
    <property type="match status" value="1"/>
</dbReference>
<dbReference type="InterPro" id="IPR004327">
    <property type="entry name" value="Phstyr_phstse_ac"/>
</dbReference>
<evidence type="ECO:0000256" key="6">
    <source>
        <dbReference type="ARBA" id="ARBA00023235"/>
    </source>
</evidence>
<dbReference type="InterPro" id="IPR037218">
    <property type="entry name" value="PTPA_sf"/>
</dbReference>
<gene>
    <name evidence="9" type="ORF">DUNSADRAFT_15770</name>
</gene>
<proteinExistence type="inferred from homology"/>
<keyword evidence="5 7" id="KW-0697">Rotamase</keyword>
<keyword evidence="6 7" id="KW-0413">Isomerase</keyword>
<name>A0ABQ7H9E2_DUNSA</name>
<dbReference type="Pfam" id="PF03095">
    <property type="entry name" value="PTPA"/>
    <property type="match status" value="1"/>
</dbReference>
<comment type="subcellular location">
    <subcellularLocation>
        <location evidence="2 7">Cytoplasm</location>
    </subcellularLocation>
</comment>
<evidence type="ECO:0000256" key="1">
    <source>
        <dbReference type="ARBA" id="ARBA00000971"/>
    </source>
</evidence>
<dbReference type="Proteomes" id="UP000815325">
    <property type="component" value="Unassembled WGS sequence"/>
</dbReference>
<reference evidence="9" key="1">
    <citation type="submission" date="2017-08" db="EMBL/GenBank/DDBJ databases">
        <authorList>
            <person name="Polle J.E."/>
            <person name="Barry K."/>
            <person name="Cushman J."/>
            <person name="Schmutz J."/>
            <person name="Tran D."/>
            <person name="Hathwaick L.T."/>
            <person name="Yim W.C."/>
            <person name="Jenkins J."/>
            <person name="Mckie-Krisberg Z.M."/>
            <person name="Prochnik S."/>
            <person name="Lindquist E."/>
            <person name="Dockter R.B."/>
            <person name="Adam C."/>
            <person name="Molina H."/>
            <person name="Bunkerborg J."/>
            <person name="Jin E."/>
            <person name="Buchheim M."/>
            <person name="Magnuson J."/>
        </authorList>
    </citation>
    <scope>NUCLEOTIDE SEQUENCE</scope>
    <source>
        <strain evidence="9">CCAP 19/18</strain>
    </source>
</reference>
<evidence type="ECO:0000256" key="5">
    <source>
        <dbReference type="ARBA" id="ARBA00023110"/>
    </source>
</evidence>
<keyword evidence="10" id="KW-1185">Reference proteome</keyword>
<keyword evidence="4 7" id="KW-0963">Cytoplasm</keyword>
<evidence type="ECO:0000313" key="10">
    <source>
        <dbReference type="Proteomes" id="UP000815325"/>
    </source>
</evidence>
<feature type="compositionally biased region" description="Polar residues" evidence="8">
    <location>
        <begin position="24"/>
        <end position="41"/>
    </location>
</feature>
<comment type="similarity">
    <text evidence="3 7">Belongs to the PTPA-type PPIase family.</text>
</comment>
<dbReference type="Gene3D" id="1.20.120.1150">
    <property type="match status" value="1"/>
</dbReference>
<dbReference type="PANTHER" id="PTHR10012">
    <property type="entry name" value="SERINE/THREONINE-PROTEIN PHOSPHATASE 2A REGULATORY SUBUNIT B"/>
    <property type="match status" value="1"/>
</dbReference>
<evidence type="ECO:0000256" key="2">
    <source>
        <dbReference type="ARBA" id="ARBA00004496"/>
    </source>
</evidence>
<evidence type="ECO:0000256" key="7">
    <source>
        <dbReference type="RuleBase" id="RU361210"/>
    </source>
</evidence>
<comment type="catalytic activity">
    <reaction evidence="1 7">
        <text>[protein]-peptidylproline (omega=180) = [protein]-peptidylproline (omega=0)</text>
        <dbReference type="Rhea" id="RHEA:16237"/>
        <dbReference type="Rhea" id="RHEA-COMP:10747"/>
        <dbReference type="Rhea" id="RHEA-COMP:10748"/>
        <dbReference type="ChEBI" id="CHEBI:83833"/>
        <dbReference type="ChEBI" id="CHEBI:83834"/>
        <dbReference type="EC" id="5.2.1.8"/>
    </reaction>
</comment>
<organism evidence="9 10">
    <name type="scientific">Dunaliella salina</name>
    <name type="common">Green alga</name>
    <name type="synonym">Protococcus salinus</name>
    <dbReference type="NCBI Taxonomy" id="3046"/>
    <lineage>
        <taxon>Eukaryota</taxon>
        <taxon>Viridiplantae</taxon>
        <taxon>Chlorophyta</taxon>
        <taxon>core chlorophytes</taxon>
        <taxon>Chlorophyceae</taxon>
        <taxon>CS clade</taxon>
        <taxon>Chlamydomonadales</taxon>
        <taxon>Dunaliellaceae</taxon>
        <taxon>Dunaliella</taxon>
    </lineage>
</organism>
<evidence type="ECO:0000256" key="3">
    <source>
        <dbReference type="ARBA" id="ARBA00011019"/>
    </source>
</evidence>
<dbReference type="PANTHER" id="PTHR10012:SF0">
    <property type="entry name" value="SERINE_THREONINE-PROTEIN PHOSPHATASE 2A ACTIVATOR"/>
    <property type="match status" value="1"/>
</dbReference>
<accession>A0ABQ7H9E2</accession>
<evidence type="ECO:0000256" key="4">
    <source>
        <dbReference type="ARBA" id="ARBA00022490"/>
    </source>
</evidence>
<feature type="compositionally biased region" description="Low complexity" evidence="8">
    <location>
        <begin position="49"/>
        <end position="72"/>
    </location>
</feature>
<feature type="region of interest" description="Disordered" evidence="8">
    <location>
        <begin position="1"/>
        <end position="79"/>
    </location>
</feature>
<dbReference type="InterPro" id="IPR043170">
    <property type="entry name" value="PTPA_C_lid"/>
</dbReference>
<evidence type="ECO:0000256" key="8">
    <source>
        <dbReference type="SAM" id="MobiDB-lite"/>
    </source>
</evidence>
<sequence>MIPTAAPWAQTAKQQEVQAKHHPQGNTGPGSTDPVLSTNGTHIPPPSSSTPSANQQQQQQQQQQQHEQQQAQSSPGGERRYVPAHKALANASDLQLFLQSEACRDYIAFVLALNQAVTGRKLSEVGQNPSPAVQRMVATLDVLGSWVDEIPPEQQSLRYGNPAFRTWFARLTEQASSLLERVLLPEHHPAIVELTGYFIDSFGNATRIDYGTGHETTFCAFLHCLSKLGVFTEADHGCVVSLVFNKYLNLMRRIQTTYWLEPAGSHGVWGLDDYNFLPFIWGSAQLINHPLIRPKSIHNPDILEEFADEYLYLGCITFVKQVKKGPLQETSPMLCDISYVPHWAKVNSGMIKMYQAEVLSKFPIMQHFLFGSIIPFQRPSAPSAAASK</sequence>
<dbReference type="EC" id="5.2.1.8" evidence="7"/>
<comment type="caution">
    <text evidence="9">The sequence shown here is derived from an EMBL/GenBank/DDBJ whole genome shotgun (WGS) entry which is preliminary data.</text>
</comment>
<comment type="function">
    <text evidence="7">PPIases accelerate the folding of proteins. It catalyzes the cis-trans isomerization of proline imidic peptide bonds in oligopeptides.</text>
</comment>
<dbReference type="EMBL" id="MU069442">
    <property type="protein sequence ID" value="KAF5843475.1"/>
    <property type="molecule type" value="Genomic_DNA"/>
</dbReference>
<protein>
    <recommendedName>
        <fullName evidence="7">Serine/threonine-protein phosphatase 2A activator</fullName>
        <ecNumber evidence="7">5.2.1.8</ecNumber>
    </recommendedName>
    <alternativeName>
        <fullName evidence="7">Phosphotyrosyl phosphatase activator</fullName>
    </alternativeName>
</protein>
<dbReference type="CDD" id="cd04087">
    <property type="entry name" value="PTPA"/>
    <property type="match status" value="1"/>
</dbReference>
<evidence type="ECO:0000313" key="9">
    <source>
        <dbReference type="EMBL" id="KAF5843475.1"/>
    </source>
</evidence>